<feature type="transmembrane region" description="Helical" evidence="7">
    <location>
        <begin position="41"/>
        <end position="62"/>
    </location>
</feature>
<name>A0A226D8X1_FOLCA</name>
<feature type="transmembrane region" description="Helical" evidence="7">
    <location>
        <begin position="178"/>
        <end position="203"/>
    </location>
</feature>
<evidence type="ECO:0000256" key="6">
    <source>
        <dbReference type="RuleBase" id="RU000487"/>
    </source>
</evidence>
<keyword evidence="3" id="KW-0547">Nucleotide-binding</keyword>
<dbReference type="InterPro" id="IPR043129">
    <property type="entry name" value="ATPase_NBD"/>
</dbReference>
<dbReference type="FunFam" id="3.30.420.40:FF:000148">
    <property type="entry name" value="Actin, alpha skeletal muscle"/>
    <property type="match status" value="1"/>
</dbReference>
<keyword evidence="7" id="KW-0472">Membrane</keyword>
<feature type="transmembrane region" description="Helical" evidence="7">
    <location>
        <begin position="312"/>
        <end position="332"/>
    </location>
</feature>
<organism evidence="8 9">
    <name type="scientific">Folsomia candida</name>
    <name type="common">Springtail</name>
    <dbReference type="NCBI Taxonomy" id="158441"/>
    <lineage>
        <taxon>Eukaryota</taxon>
        <taxon>Metazoa</taxon>
        <taxon>Ecdysozoa</taxon>
        <taxon>Arthropoda</taxon>
        <taxon>Hexapoda</taxon>
        <taxon>Collembola</taxon>
        <taxon>Entomobryomorpha</taxon>
        <taxon>Isotomoidea</taxon>
        <taxon>Isotomidae</taxon>
        <taxon>Proisotominae</taxon>
        <taxon>Folsomia</taxon>
    </lineage>
</organism>
<evidence type="ECO:0000313" key="9">
    <source>
        <dbReference type="Proteomes" id="UP000198287"/>
    </source>
</evidence>
<keyword evidence="7" id="KW-0812">Transmembrane</keyword>
<keyword evidence="4" id="KW-0067">ATP-binding</keyword>
<dbReference type="PROSITE" id="PS01132">
    <property type="entry name" value="ACTINS_ACT_LIKE"/>
    <property type="match status" value="1"/>
</dbReference>
<evidence type="ECO:0000256" key="7">
    <source>
        <dbReference type="SAM" id="Phobius"/>
    </source>
</evidence>
<proteinExistence type="inferred from homology"/>
<protein>
    <submittedName>
        <fullName evidence="8">Actin</fullName>
    </submittedName>
</protein>
<dbReference type="InterPro" id="IPR020902">
    <property type="entry name" value="Actin/actin-like_CS"/>
</dbReference>
<dbReference type="Gene3D" id="3.30.420.40">
    <property type="match status" value="2"/>
</dbReference>
<dbReference type="PRINTS" id="PR00190">
    <property type="entry name" value="ACTIN"/>
</dbReference>
<evidence type="ECO:0000313" key="8">
    <source>
        <dbReference type="EMBL" id="OXA41995.1"/>
    </source>
</evidence>
<dbReference type="GO" id="GO:0005856">
    <property type="term" value="C:cytoskeleton"/>
    <property type="evidence" value="ECO:0007669"/>
    <property type="project" value="UniProtKB-SubCell"/>
</dbReference>
<dbReference type="AlphaFoldDB" id="A0A226D8X1"/>
<comment type="similarity">
    <text evidence="6">Belongs to the actin family.</text>
</comment>
<reference evidence="8 9" key="1">
    <citation type="submission" date="2015-12" db="EMBL/GenBank/DDBJ databases">
        <title>The genome of Folsomia candida.</title>
        <authorList>
            <person name="Faddeeva A."/>
            <person name="Derks M.F."/>
            <person name="Anvar Y."/>
            <person name="Smit S."/>
            <person name="Van Straalen N."/>
            <person name="Roelofs D."/>
        </authorList>
    </citation>
    <scope>NUCLEOTIDE SEQUENCE [LARGE SCALE GENOMIC DNA]</scope>
    <source>
        <strain evidence="8 9">VU population</strain>
        <tissue evidence="8">Whole body</tissue>
    </source>
</reference>
<dbReference type="GO" id="GO:0005524">
    <property type="term" value="F:ATP binding"/>
    <property type="evidence" value="ECO:0007669"/>
    <property type="project" value="UniProtKB-KW"/>
</dbReference>
<dbReference type="Pfam" id="PF00022">
    <property type="entry name" value="Actin"/>
    <property type="match status" value="1"/>
</dbReference>
<evidence type="ECO:0000256" key="4">
    <source>
        <dbReference type="ARBA" id="ARBA00022840"/>
    </source>
</evidence>
<feature type="transmembrane region" description="Helical" evidence="7">
    <location>
        <begin position="83"/>
        <end position="104"/>
    </location>
</feature>
<dbReference type="SMART" id="SM00268">
    <property type="entry name" value="ACTIN"/>
    <property type="match status" value="1"/>
</dbReference>
<dbReference type="Proteomes" id="UP000198287">
    <property type="component" value="Unassembled WGS sequence"/>
</dbReference>
<evidence type="ECO:0000256" key="3">
    <source>
        <dbReference type="ARBA" id="ARBA00022741"/>
    </source>
</evidence>
<sequence>MWRVLKTFVDEFKNRIPLPYEVSVKWQQLSYKPLSKEDNRFVQFSFIVFVLHTVYCFLRLMWVWKTGFRNRKIEQQDLEIIRIYLLSFLTFLPLTFAPIGFVVAERPGIILNIVNPVSDLRKSAYEVDGDLTSNNPVTFLLCSHDPAATGGQITFYRLQLRIRSNDKSGTLDPPNYKIFIYAMKFLLFMSNHPFRICFLAIVFFRVDPLYHVVNLALPSSSIMTSFASFLVRATFMILFVNELAKMADSCFIVGFIWVFSANEVLGVLNKLNFRVELSTKKSIFLKSRKFSMREISLYRELFMWIEFVNRNFCYFVIPPLLFFGLAFIILGLYGTIRMQGEMHFLLYCVVPLATGMALGFVVLLVPEAAKLYERSVVYLEKVGRDLRRTSWEKRVINTLRPLAVKIGPFGLIKNSLMKIVVVLMGDFDVCAVVIDNGSGIVKAGFAGDDGPRPVHRTIVGSPHQETSSIAEYVGNEAVSKREMLALKYPIEHGVVINWDDLEKIWRYLFENDLRISANEHAFLLTEAGMNPKHNREKMTEIMFETFNIPSIYVSNPCVLSLYAAGRTTGIVLDCGDGVTQILPVYDGYAVPHAMHRSNFAGRDLTDYLAGMLAENGYPDLISVGNRETVRDIKEKFCYVAADFDQETGMATSSLAKSYQLPDGEIITIGEERFRSSKSLFNPGLLEISSDGIHDMIHASILKCDQDIRKDLYESIILSGGTTMLPGFVDRLKNEVMGLAPKSVQVSIISPPEREFCLDRRISARFFDSFSKQMDLEVRV</sequence>
<keyword evidence="7" id="KW-1133">Transmembrane helix</keyword>
<dbReference type="FunFam" id="3.90.640.10:FF:000007">
    <property type="entry name" value="Actin like 7B"/>
    <property type="match status" value="1"/>
</dbReference>
<feature type="transmembrane region" description="Helical" evidence="7">
    <location>
        <begin position="251"/>
        <end position="271"/>
    </location>
</feature>
<comment type="caution">
    <text evidence="8">The sequence shown here is derived from an EMBL/GenBank/DDBJ whole genome shotgun (WGS) entry which is preliminary data.</text>
</comment>
<gene>
    <name evidence="8" type="ORF">Fcan01_23127</name>
</gene>
<dbReference type="PANTHER" id="PTHR11937">
    <property type="entry name" value="ACTIN"/>
    <property type="match status" value="1"/>
</dbReference>
<dbReference type="EMBL" id="LNIX01000027">
    <property type="protein sequence ID" value="OXA41995.1"/>
    <property type="molecule type" value="Genomic_DNA"/>
</dbReference>
<feature type="transmembrane region" description="Helical" evidence="7">
    <location>
        <begin position="215"/>
        <end position="239"/>
    </location>
</feature>
<dbReference type="InterPro" id="IPR004000">
    <property type="entry name" value="Actin"/>
</dbReference>
<dbReference type="SUPFAM" id="SSF53067">
    <property type="entry name" value="Actin-like ATPase domain"/>
    <property type="match status" value="2"/>
</dbReference>
<keyword evidence="5" id="KW-0206">Cytoskeleton</keyword>
<evidence type="ECO:0000256" key="1">
    <source>
        <dbReference type="ARBA" id="ARBA00004245"/>
    </source>
</evidence>
<dbReference type="Gene3D" id="3.90.640.10">
    <property type="entry name" value="Actin, Chain A, domain 4"/>
    <property type="match status" value="1"/>
</dbReference>
<evidence type="ECO:0000256" key="2">
    <source>
        <dbReference type="ARBA" id="ARBA00022490"/>
    </source>
</evidence>
<dbReference type="OrthoDB" id="337660at2759"/>
<keyword evidence="2" id="KW-0963">Cytoplasm</keyword>
<feature type="transmembrane region" description="Helical" evidence="7">
    <location>
        <begin position="344"/>
        <end position="365"/>
    </location>
</feature>
<evidence type="ECO:0000256" key="5">
    <source>
        <dbReference type="ARBA" id="ARBA00023212"/>
    </source>
</evidence>
<keyword evidence="9" id="KW-1185">Reference proteome</keyword>
<comment type="subcellular location">
    <subcellularLocation>
        <location evidence="1">Cytoplasm</location>
        <location evidence="1">Cytoskeleton</location>
    </subcellularLocation>
</comment>
<accession>A0A226D8X1</accession>
<dbReference type="STRING" id="158441.A0A226D8X1"/>